<dbReference type="InterPro" id="IPR013083">
    <property type="entry name" value="Znf_RING/FYVE/PHD"/>
</dbReference>
<evidence type="ECO:0000256" key="3">
    <source>
        <dbReference type="ARBA" id="ARBA00004555"/>
    </source>
</evidence>
<dbReference type="FunFam" id="3.30.450.60:FF:000005">
    <property type="entry name" value="AP complex subunit sigma"/>
    <property type="match status" value="1"/>
</dbReference>
<keyword evidence="17" id="KW-0168">Coated pit</keyword>
<evidence type="ECO:0000256" key="11">
    <source>
        <dbReference type="ARBA" id="ARBA00022753"/>
    </source>
</evidence>
<reference evidence="27" key="3">
    <citation type="submission" date="2025-05" db="UniProtKB">
        <authorList>
            <consortium name="Ensembl"/>
        </authorList>
    </citation>
    <scope>IDENTIFICATION</scope>
</reference>
<keyword evidence="18" id="KW-0968">Cytoplasmic vesicle</keyword>
<evidence type="ECO:0000256" key="13">
    <source>
        <dbReference type="ARBA" id="ARBA00022833"/>
    </source>
</evidence>
<evidence type="ECO:0000256" key="20">
    <source>
        <dbReference type="ARBA" id="ARBA00065677"/>
    </source>
</evidence>
<dbReference type="CTD" id="57590"/>
<organism evidence="27 29">
    <name type="scientific">Canis lupus familiaris</name>
    <name type="common">Dog</name>
    <name type="synonym">Canis familiaris</name>
    <dbReference type="NCBI Taxonomy" id="9615"/>
    <lineage>
        <taxon>Eukaryota</taxon>
        <taxon>Metazoa</taxon>
        <taxon>Chordata</taxon>
        <taxon>Craniata</taxon>
        <taxon>Vertebrata</taxon>
        <taxon>Euteleostomi</taxon>
        <taxon>Mammalia</taxon>
        <taxon>Eutheria</taxon>
        <taxon>Laurasiatheria</taxon>
        <taxon>Carnivora</taxon>
        <taxon>Caniformia</taxon>
        <taxon>Canidae</taxon>
        <taxon>Canis</taxon>
    </lineage>
</organism>
<dbReference type="KEGG" id="cfa:488552"/>
<keyword evidence="13" id="KW-0862">Zinc</keyword>
<dbReference type="GO" id="GO:0005545">
    <property type="term" value="F:1-phosphatidylinositol binding"/>
    <property type="evidence" value="ECO:0007669"/>
    <property type="project" value="Ensembl"/>
</dbReference>
<dbReference type="Gene3D" id="3.30.450.60">
    <property type="match status" value="1"/>
</dbReference>
<dbReference type="GO" id="GO:0005905">
    <property type="term" value="C:clathrin-coated pit"/>
    <property type="evidence" value="ECO:0007669"/>
    <property type="project" value="UniProtKB-SubCell"/>
</dbReference>
<keyword evidence="11" id="KW-0967">Endosome</keyword>
<dbReference type="Gene3D" id="3.30.40.10">
    <property type="entry name" value="Zinc/RING finger domain, C3HC4 (zinc finger)"/>
    <property type="match status" value="1"/>
</dbReference>
<evidence type="ECO:0000256" key="23">
    <source>
        <dbReference type="PROSITE-ProRule" id="PRU00091"/>
    </source>
</evidence>
<evidence type="ECO:0000313" key="29">
    <source>
        <dbReference type="Proteomes" id="UP000694429"/>
    </source>
</evidence>
<dbReference type="FunFam" id="3.30.40.10:FF:000105">
    <property type="entry name" value="WD repeat and FYVE domain-containing protein 2"/>
    <property type="match status" value="1"/>
</dbReference>
<dbReference type="InterPro" id="IPR011011">
    <property type="entry name" value="Znf_FYVE_PHD"/>
</dbReference>
<dbReference type="PROSITE" id="PS00678">
    <property type="entry name" value="WD_REPEATS_1"/>
    <property type="match status" value="2"/>
</dbReference>
<evidence type="ECO:0000256" key="6">
    <source>
        <dbReference type="ARBA" id="ARBA00022448"/>
    </source>
</evidence>
<dbReference type="Pfam" id="PF01363">
    <property type="entry name" value="FYVE"/>
    <property type="match status" value="1"/>
</dbReference>
<dbReference type="RefSeq" id="XP_038304015.1">
    <property type="nucleotide sequence ID" value="XM_038448087.1"/>
</dbReference>
<dbReference type="InterPro" id="IPR042733">
    <property type="entry name" value="WDFY1_FYVE"/>
</dbReference>
<evidence type="ECO:0000256" key="10">
    <source>
        <dbReference type="ARBA" id="ARBA00022737"/>
    </source>
</evidence>
<dbReference type="Pfam" id="PF00400">
    <property type="entry name" value="WD40"/>
    <property type="match status" value="4"/>
</dbReference>
<evidence type="ECO:0000313" key="27">
    <source>
        <dbReference type="Ensembl" id="ENSCAFP00030023724.1"/>
    </source>
</evidence>
<dbReference type="InterPro" id="IPR044733">
    <property type="entry name" value="AP1_sigma"/>
</dbReference>
<feature type="repeat" description="WD" evidence="24">
    <location>
        <begin position="238"/>
        <end position="279"/>
    </location>
</feature>
<evidence type="ECO:0000256" key="21">
    <source>
        <dbReference type="ARBA" id="ARBA00069622"/>
    </source>
</evidence>
<dbReference type="CDD" id="cd14831">
    <property type="entry name" value="AP1_sigma"/>
    <property type="match status" value="1"/>
</dbReference>
<dbReference type="OrthoDB" id="63070at2759"/>
<feature type="repeat" description="WD" evidence="24">
    <location>
        <begin position="195"/>
        <end position="228"/>
    </location>
</feature>
<keyword evidence="7" id="KW-0597">Phosphoprotein</keyword>
<comment type="subunit">
    <text evidence="20">Adaptor protein complex 1 (AP-1) is a heterotetramer composed of two large adaptins (gamma-type subunit AP1G1 and beta-type subunit AP1B1), a medium adaptin (mu-type subunit AP1M1 or AP1M2) and a small adaptin (sigma-type subunit AP1S1 or AP1S2 or AP1S3).</text>
</comment>
<dbReference type="SUPFAM" id="SSF64356">
    <property type="entry name" value="SNARE-like"/>
    <property type="match status" value="1"/>
</dbReference>
<evidence type="ECO:0000259" key="25">
    <source>
        <dbReference type="PROSITE" id="PS50178"/>
    </source>
</evidence>
<dbReference type="SMART" id="SM00320">
    <property type="entry name" value="WD40"/>
    <property type="match status" value="7"/>
</dbReference>
<dbReference type="SUPFAM" id="SSF57903">
    <property type="entry name" value="FYVE/PHD zinc finger"/>
    <property type="match status" value="1"/>
</dbReference>
<evidence type="ECO:0000256" key="1">
    <source>
        <dbReference type="ARBA" id="ARBA00004180"/>
    </source>
</evidence>
<dbReference type="InterPro" id="IPR011012">
    <property type="entry name" value="Longin-like_dom_sf"/>
</dbReference>
<dbReference type="PROSITE" id="PS50082">
    <property type="entry name" value="WD_REPEATS_2"/>
    <property type="match status" value="3"/>
</dbReference>
<dbReference type="GO" id="GO:0008270">
    <property type="term" value="F:zinc ion binding"/>
    <property type="evidence" value="ECO:0007669"/>
    <property type="project" value="UniProtKB-KW"/>
</dbReference>
<dbReference type="Ensembl" id="ENSCAFT00030027186.1">
    <property type="protein sequence ID" value="ENSCAFP00030023724.1"/>
    <property type="gene ID" value="ENSCAFG00030014739.1"/>
</dbReference>
<reference evidence="26 28" key="1">
    <citation type="journal article" date="2005" name="Nature">
        <title>Genome sequence, comparative analysis and haplotype structure of the domestic dog.</title>
        <authorList>
            <consortium name="Broad Sequencing Platform"/>
            <person name="Lindblad-Toh K."/>
            <person name="Wade C.M."/>
            <person name="Mikkelsen T.S."/>
            <person name="Karlsson E.K."/>
            <person name="Jaffe D.B."/>
            <person name="Kamal M."/>
            <person name="Clamp M."/>
            <person name="Chang J.L."/>
            <person name="Kulbokas E.J. III"/>
            <person name="Zody M.C."/>
            <person name="Mauceli E."/>
            <person name="Xie X."/>
            <person name="Breen M."/>
            <person name="Wayne R.K."/>
            <person name="Ostrander E.A."/>
            <person name="Ponting C.P."/>
            <person name="Galibert F."/>
            <person name="Smith D.R."/>
            <person name="DeJong P.J."/>
            <person name="Kirkness E."/>
            <person name="Alvarez P."/>
            <person name="Biagi T."/>
            <person name="Brockman W."/>
            <person name="Butler J."/>
            <person name="Chin C.W."/>
            <person name="Cook A."/>
            <person name="Cuff J."/>
            <person name="Daly M.J."/>
            <person name="DeCaprio D."/>
            <person name="Gnerre S."/>
            <person name="Grabherr M."/>
            <person name="Kellis M."/>
            <person name="Kleber M."/>
            <person name="Bardeleben C."/>
            <person name="Goodstadt L."/>
            <person name="Heger A."/>
            <person name="Hitte C."/>
            <person name="Kim L."/>
            <person name="Koepfli K.P."/>
            <person name="Parker H.G."/>
            <person name="Pollinger J.P."/>
            <person name="Searle S.M."/>
            <person name="Sutter N.B."/>
            <person name="Thomas R."/>
            <person name="Webber C."/>
            <person name="Baldwin J."/>
            <person name="Abebe A."/>
            <person name="Abouelleil A."/>
            <person name="Aftuck L."/>
            <person name="Ait-Zahra M."/>
            <person name="Aldredge T."/>
            <person name="Allen N."/>
            <person name="An P."/>
            <person name="Anderson S."/>
            <person name="Antoine C."/>
            <person name="Arachchi H."/>
            <person name="Aslam A."/>
            <person name="Ayotte L."/>
            <person name="Bachantsang P."/>
            <person name="Barry A."/>
            <person name="Bayul T."/>
            <person name="Benamara M."/>
            <person name="Berlin A."/>
            <person name="Bessette D."/>
            <person name="Blitshteyn B."/>
            <person name="Bloom T."/>
            <person name="Blye J."/>
            <person name="Boguslavskiy L."/>
            <person name="Bonnet C."/>
            <person name="Boukhgalter B."/>
            <person name="Brown A."/>
            <person name="Cahill P."/>
            <person name="Calixte N."/>
            <person name="Camarata J."/>
            <person name="Cheshatsang Y."/>
            <person name="Chu J."/>
            <person name="Citroen M."/>
            <person name="Collymore A."/>
            <person name="Cooke P."/>
            <person name="Dawoe T."/>
            <person name="Daza R."/>
            <person name="Decktor K."/>
            <person name="DeGray S."/>
            <person name="Dhargay N."/>
            <person name="Dooley K."/>
            <person name="Dooley K."/>
            <person name="Dorje P."/>
            <person name="Dorjee K."/>
            <person name="Dorris L."/>
            <person name="Duffey N."/>
            <person name="Dupes A."/>
            <person name="Egbiremolen O."/>
            <person name="Elong R."/>
            <person name="Falk J."/>
            <person name="Farina A."/>
            <person name="Faro S."/>
            <person name="Ferguson D."/>
            <person name="Ferreira P."/>
            <person name="Fisher S."/>
            <person name="FitzGerald M."/>
            <person name="Foley K."/>
            <person name="Foley C."/>
            <person name="Franke A."/>
            <person name="Friedrich D."/>
            <person name="Gage D."/>
            <person name="Garber M."/>
            <person name="Gearin G."/>
            <person name="Giannoukos G."/>
            <person name="Goode T."/>
            <person name="Goyette A."/>
            <person name="Graham J."/>
            <person name="Grandbois E."/>
            <person name="Gyaltsen K."/>
            <person name="Hafez N."/>
            <person name="Hagopian D."/>
            <person name="Hagos B."/>
            <person name="Hall J."/>
            <person name="Healy C."/>
            <person name="Hegarty R."/>
            <person name="Honan T."/>
            <person name="Horn A."/>
            <person name="Houde N."/>
            <person name="Hughes L."/>
            <person name="Hunnicutt L."/>
            <person name="Husby M."/>
            <person name="Jester B."/>
            <person name="Jones C."/>
            <person name="Kamat A."/>
            <person name="Kanga B."/>
            <person name="Kells C."/>
            <person name="Khazanovich D."/>
            <person name="Kieu A.C."/>
            <person name="Kisner P."/>
            <person name="Kumar M."/>
            <person name="Lance K."/>
            <person name="Landers T."/>
            <person name="Lara M."/>
            <person name="Lee W."/>
            <person name="Leger J.P."/>
            <person name="Lennon N."/>
            <person name="Leuper L."/>
            <person name="LeVine S."/>
            <person name="Liu J."/>
            <person name="Liu X."/>
            <person name="Lokyitsang Y."/>
            <person name="Lokyitsang T."/>
            <person name="Lui A."/>
            <person name="Macdonald J."/>
            <person name="Major J."/>
            <person name="Marabella R."/>
            <person name="Maru K."/>
            <person name="Matthews C."/>
            <person name="McDonough S."/>
            <person name="Mehta T."/>
            <person name="Meldrim J."/>
            <person name="Melnikov A."/>
            <person name="Meneus L."/>
            <person name="Mihalev A."/>
            <person name="Mihova T."/>
            <person name="Miller K."/>
            <person name="Mittelman R."/>
            <person name="Mlenga V."/>
            <person name="Mulrain L."/>
            <person name="Munson G."/>
            <person name="Navidi A."/>
            <person name="Naylor J."/>
            <person name="Nguyen T."/>
            <person name="Nguyen N."/>
            <person name="Nguyen C."/>
            <person name="Nguyen T."/>
            <person name="Nicol R."/>
            <person name="Norbu N."/>
            <person name="Norbu C."/>
            <person name="Novod N."/>
            <person name="Nyima T."/>
            <person name="Olandt P."/>
            <person name="O'Neill B."/>
            <person name="O'Neill K."/>
            <person name="Osman S."/>
            <person name="Oyono L."/>
            <person name="Patti C."/>
            <person name="Perrin D."/>
            <person name="Phunkhang P."/>
            <person name="Pierre F."/>
            <person name="Priest M."/>
            <person name="Rachupka A."/>
            <person name="Raghuraman S."/>
            <person name="Rameau R."/>
            <person name="Ray V."/>
            <person name="Raymond C."/>
            <person name="Rege F."/>
            <person name="Rise C."/>
            <person name="Rogers J."/>
            <person name="Rogov P."/>
            <person name="Sahalie J."/>
            <person name="Settipalli S."/>
            <person name="Sharpe T."/>
            <person name="Shea T."/>
            <person name="Sheehan M."/>
            <person name="Sherpa N."/>
            <person name="Shi J."/>
            <person name="Shih D."/>
            <person name="Sloan J."/>
            <person name="Smith C."/>
            <person name="Sparrow T."/>
            <person name="Stalker J."/>
            <person name="Stange-Thomann N."/>
            <person name="Stavropoulos S."/>
            <person name="Stone C."/>
            <person name="Stone S."/>
            <person name="Sykes S."/>
            <person name="Tchuinga P."/>
            <person name="Tenzing P."/>
            <person name="Tesfaye S."/>
            <person name="Thoulutsang D."/>
            <person name="Thoulutsang Y."/>
            <person name="Topham K."/>
            <person name="Topping I."/>
            <person name="Tsamla T."/>
            <person name="Vassiliev H."/>
            <person name="Venkataraman V."/>
            <person name="Vo A."/>
            <person name="Wangchuk T."/>
            <person name="Wangdi T."/>
            <person name="Weiand M."/>
            <person name="Wilkinson J."/>
            <person name="Wilson A."/>
            <person name="Yadav S."/>
            <person name="Yang S."/>
            <person name="Yang X."/>
            <person name="Young G."/>
            <person name="Yu Q."/>
            <person name="Zainoun J."/>
            <person name="Zembek L."/>
            <person name="Zimmer A."/>
            <person name="Lander E.S."/>
        </authorList>
    </citation>
    <scope>NUCLEOTIDE SEQUENCE [LARGE SCALE GENOMIC DNA]</scope>
    <source>
        <strain evidence="26">Boxer</strain>
    </source>
</reference>
<dbReference type="GO" id="GO:0034141">
    <property type="term" value="P:positive regulation of toll-like receptor 3 signaling pathway"/>
    <property type="evidence" value="ECO:0007669"/>
    <property type="project" value="Ensembl"/>
</dbReference>
<dbReference type="AlphaFoldDB" id="A0A8C0NEZ8"/>
<dbReference type="SUPFAM" id="SSF50978">
    <property type="entry name" value="WD40 repeat-like"/>
    <property type="match status" value="1"/>
</dbReference>
<dbReference type="GO" id="GO:0035615">
    <property type="term" value="F:clathrin adaptor activity"/>
    <property type="evidence" value="ECO:0007669"/>
    <property type="project" value="InterPro"/>
</dbReference>
<proteinExistence type="inferred from homology"/>
<dbReference type="PROSITE" id="PS00989">
    <property type="entry name" value="CLAT_ADAPTOR_S"/>
    <property type="match status" value="1"/>
</dbReference>
<evidence type="ECO:0000256" key="7">
    <source>
        <dbReference type="ARBA" id="ARBA00022553"/>
    </source>
</evidence>
<dbReference type="GO" id="GO:0030121">
    <property type="term" value="C:AP-1 adaptor complex"/>
    <property type="evidence" value="ECO:0007669"/>
    <property type="project" value="InterPro"/>
</dbReference>
<dbReference type="FunFam" id="2.130.10.10:FF:000433">
    <property type="entry name" value="WD repeat and FYVE domain-containing protein 1"/>
    <property type="match status" value="1"/>
</dbReference>
<dbReference type="SMART" id="SM00064">
    <property type="entry name" value="FYVE"/>
    <property type="match status" value="1"/>
</dbReference>
<evidence type="ECO:0000313" key="26">
    <source>
        <dbReference type="Ensembl" id="ENSCAFP00000023862.5"/>
    </source>
</evidence>
<keyword evidence="10" id="KW-0677">Repeat</keyword>
<evidence type="ECO:0000256" key="18">
    <source>
        <dbReference type="ARBA" id="ARBA00023329"/>
    </source>
</evidence>
<evidence type="ECO:0000256" key="14">
    <source>
        <dbReference type="ARBA" id="ARBA00022927"/>
    </source>
</evidence>
<dbReference type="PANTHER" id="PTHR46189">
    <property type="entry name" value="LD41958P"/>
    <property type="match status" value="1"/>
</dbReference>
<evidence type="ECO:0000256" key="16">
    <source>
        <dbReference type="ARBA" id="ARBA00023136"/>
    </source>
</evidence>
<dbReference type="GO" id="GO:0030054">
    <property type="term" value="C:cell junction"/>
    <property type="evidence" value="ECO:0007669"/>
    <property type="project" value="Ensembl"/>
</dbReference>
<dbReference type="Pfam" id="PF01217">
    <property type="entry name" value="Clat_adaptor_s"/>
    <property type="match status" value="1"/>
</dbReference>
<protein>
    <recommendedName>
        <fullName evidence="21">WD repeat and FYVE domain-containing protein 1</fullName>
    </recommendedName>
    <alternativeName>
        <fullName evidence="22">WD40- and FYVE domain-containing protein 1</fullName>
    </alternativeName>
</protein>
<comment type="similarity">
    <text evidence="5">Belongs to the adaptor complexes small subunit family.</text>
</comment>
<dbReference type="InterPro" id="IPR036322">
    <property type="entry name" value="WD40_repeat_dom_sf"/>
</dbReference>
<name>A0A8C0NEZ8_CANLF</name>
<dbReference type="InterPro" id="IPR019775">
    <property type="entry name" value="WD40_repeat_CS"/>
</dbReference>
<dbReference type="GO" id="GO:0006886">
    <property type="term" value="P:intracellular protein transport"/>
    <property type="evidence" value="ECO:0007669"/>
    <property type="project" value="InterPro"/>
</dbReference>
<dbReference type="GO" id="GO:0005730">
    <property type="term" value="C:nucleolus"/>
    <property type="evidence" value="ECO:0007669"/>
    <property type="project" value="Ensembl"/>
</dbReference>
<dbReference type="Ensembl" id="ENSCAFT00000025694.5">
    <property type="protein sequence ID" value="ENSCAFP00000023862.5"/>
    <property type="gene ID" value="ENSCAFG00000016204.5"/>
</dbReference>
<evidence type="ECO:0000256" key="19">
    <source>
        <dbReference type="ARBA" id="ARBA00058630"/>
    </source>
</evidence>
<dbReference type="GO" id="GO:0005829">
    <property type="term" value="C:cytosol"/>
    <property type="evidence" value="ECO:0007669"/>
    <property type="project" value="Ensembl"/>
</dbReference>
<comment type="function">
    <text evidence="19">Positively regulates TLR3- and TLR4-mediated signaling pathways by bridging the interaction between TLR3 or TLR4 and TICAM1. Promotes TLR3/4 ligand-induced activation of transcription factors IRF3 and NF-kappa-B, as well as the production of IFN-beta and inflammatory cytokines.</text>
</comment>
<evidence type="ECO:0000256" key="2">
    <source>
        <dbReference type="ARBA" id="ARBA00004412"/>
    </source>
</evidence>
<dbReference type="GO" id="GO:0005769">
    <property type="term" value="C:early endosome"/>
    <property type="evidence" value="ECO:0007669"/>
    <property type="project" value="UniProtKB-SubCell"/>
</dbReference>
<dbReference type="FunFam" id="2.130.10.10:FF:000285">
    <property type="entry name" value="WD repeat and FYVE domain-containing protein 1"/>
    <property type="match status" value="1"/>
</dbReference>
<dbReference type="PROSITE" id="PS50178">
    <property type="entry name" value="ZF_FYVE"/>
    <property type="match status" value="1"/>
</dbReference>
<dbReference type="Proteomes" id="UP000002254">
    <property type="component" value="Chromosome 37"/>
</dbReference>
<dbReference type="PRINTS" id="PR00320">
    <property type="entry name" value="GPROTEINBRPT"/>
</dbReference>
<evidence type="ECO:0000256" key="12">
    <source>
        <dbReference type="ARBA" id="ARBA00022771"/>
    </source>
</evidence>
<dbReference type="InterPro" id="IPR020472">
    <property type="entry name" value="WD40_PAC1"/>
</dbReference>
<keyword evidence="8 24" id="KW-0853">WD repeat</keyword>
<dbReference type="InterPro" id="IPR000804">
    <property type="entry name" value="Clathrin_sm-chain_CS"/>
</dbReference>
<dbReference type="CDD" id="cd15756">
    <property type="entry name" value="FYVE_WDFY1"/>
    <property type="match status" value="1"/>
</dbReference>
<evidence type="ECO:0000313" key="28">
    <source>
        <dbReference type="Proteomes" id="UP000002254"/>
    </source>
</evidence>
<sequence length="544" mass="62517">MAAEIHSRPQSSRPALLSKIEGHQDAVTAALLIPKEDGVITASEDRTIRVWLKRDSGQYWPSIYHTMASPCSAMAYHHDSRRVFVGQDNGAVMEFHVSEDFNKMNFIKTYPAHQNRVSAIIFSLAAEWVISTGHDKCVSWMCTRSGNMLGRHFFTSWASCLQYDFDTQYAFVGDYSGQITLLKLEQNTCSVITTLKGHEGSIACLWWDPIQRLLFSGASDNSIIMWDIGGRKGRTLLLQGHHDRVQALCYLQLTRQLVSCSSDGGIAVWNMDVSREEAPQWLESDSCQKCEQPFFWNIKQMWDTKTLGLRQHHCRKCGQAVCGKCSSKRSSYPVMGFEFQVRVCDSCYDSIKDEDRTSLATFHEGKHNISHMSMDVARGLMVTCGTDRIVKIHFILLFSRQGKLRLQKWYTTLPDKERKKITREIVQIILSRGQRTSSFVDWKELKLVYKRYASLYFCCAVENQDNELLTLEIVHRYVELLDKYFGNVCELDIIFNFEKAYFILDEFIMGGEIQETSKKSAVKAIEDSDTLQETMEEYMNKPTF</sequence>
<dbReference type="PANTHER" id="PTHR46189:SF2">
    <property type="entry name" value="WD REPEAT AND FYVE DOMAIN-CONTAINING PROTEIN 1"/>
    <property type="match status" value="1"/>
</dbReference>
<comment type="subcellular location">
    <subcellularLocation>
        <location evidence="1">Cytoplasmic vesicle membrane</location>
        <topology evidence="1">Peripheral membrane protein</topology>
        <orientation evidence="1">Cytoplasmic side</orientation>
    </subcellularLocation>
    <subcellularLocation>
        <location evidence="2">Early endosome</location>
    </subcellularLocation>
    <subcellularLocation>
        <location evidence="3">Golgi apparatus</location>
    </subcellularLocation>
    <subcellularLocation>
        <location evidence="4">Membrane</location>
        <location evidence="4">Clathrin-coated pit</location>
    </subcellularLocation>
</comment>
<dbReference type="GeneID" id="488552"/>
<evidence type="ECO:0000256" key="15">
    <source>
        <dbReference type="ARBA" id="ARBA00023034"/>
    </source>
</evidence>
<dbReference type="InterPro" id="IPR022775">
    <property type="entry name" value="AP_mu_sigma_su"/>
</dbReference>
<keyword evidence="6" id="KW-0813">Transport</keyword>
<keyword evidence="15" id="KW-0333">Golgi apparatus</keyword>
<dbReference type="InterPro" id="IPR042234">
    <property type="entry name" value="WDFY1/WDFY2"/>
</dbReference>
<evidence type="ECO:0000256" key="4">
    <source>
        <dbReference type="ARBA" id="ARBA00004600"/>
    </source>
</evidence>
<evidence type="ECO:0000256" key="24">
    <source>
        <dbReference type="PROSITE-ProRule" id="PRU00221"/>
    </source>
</evidence>
<dbReference type="Proteomes" id="UP000694429">
    <property type="component" value="Chromosome 37"/>
</dbReference>
<reference evidence="27" key="2">
    <citation type="submission" date="2019-03" db="EMBL/GenBank/DDBJ databases">
        <authorList>
            <person name="Warren W.C."/>
            <person name="Johnson G.S."/>
        </authorList>
    </citation>
    <scope>NUCLEOTIDE SEQUENCE [LARGE SCALE GENOMIC DNA]</scope>
    <source>
        <strain evidence="27">Basenji</strain>
    </source>
</reference>
<evidence type="ECO:0000256" key="9">
    <source>
        <dbReference type="ARBA" id="ARBA00022723"/>
    </source>
</evidence>
<dbReference type="InterPro" id="IPR015943">
    <property type="entry name" value="WD40/YVTN_repeat-like_dom_sf"/>
</dbReference>
<keyword evidence="16" id="KW-0472">Membrane</keyword>
<evidence type="ECO:0000256" key="8">
    <source>
        <dbReference type="ARBA" id="ARBA00022574"/>
    </source>
</evidence>
<gene>
    <name evidence="27" type="primary">WDFY1</name>
</gene>
<keyword evidence="12 23" id="KW-0863">Zinc-finger</keyword>
<dbReference type="Gene3D" id="2.130.10.10">
    <property type="entry name" value="YVTN repeat-like/Quinoprotein amine dehydrogenase"/>
    <property type="match status" value="2"/>
</dbReference>
<dbReference type="PROSITE" id="PS50294">
    <property type="entry name" value="WD_REPEATS_REGION"/>
    <property type="match status" value="3"/>
</dbReference>
<evidence type="ECO:0000256" key="22">
    <source>
        <dbReference type="ARBA" id="ARBA00080348"/>
    </source>
</evidence>
<dbReference type="RefSeq" id="XP_038441806.1">
    <property type="nucleotide sequence ID" value="XM_038585878.1"/>
</dbReference>
<dbReference type="RefSeq" id="XP_038319818.1">
    <property type="nucleotide sequence ID" value="XM_038463890.1"/>
</dbReference>
<dbReference type="InterPro" id="IPR001680">
    <property type="entry name" value="WD40_rpt"/>
</dbReference>
<keyword evidence="9" id="KW-0479">Metal-binding</keyword>
<dbReference type="GO" id="GO:0034145">
    <property type="term" value="P:positive regulation of toll-like receptor 4 signaling pathway"/>
    <property type="evidence" value="ECO:0007669"/>
    <property type="project" value="Ensembl"/>
</dbReference>
<feature type="repeat" description="WD" evidence="24">
    <location>
        <begin position="20"/>
        <end position="51"/>
    </location>
</feature>
<dbReference type="InterPro" id="IPR017455">
    <property type="entry name" value="Znf_FYVE-rel"/>
</dbReference>
<keyword evidence="14" id="KW-0653">Protein transport</keyword>
<feature type="domain" description="FYVE-type" evidence="25">
    <location>
        <begin position="281"/>
        <end position="352"/>
    </location>
</feature>
<evidence type="ECO:0000256" key="17">
    <source>
        <dbReference type="ARBA" id="ARBA00023176"/>
    </source>
</evidence>
<dbReference type="InterPro" id="IPR000306">
    <property type="entry name" value="Znf_FYVE"/>
</dbReference>
<evidence type="ECO:0000256" key="5">
    <source>
        <dbReference type="ARBA" id="ARBA00006972"/>
    </source>
</evidence>
<accession>A0A8C0NEZ8</accession>